<dbReference type="PATRIC" id="fig|1348973.3.peg.2872"/>
<organism evidence="2 3">
    <name type="scientific">Schinkia azotoformans MEV2011</name>
    <dbReference type="NCBI Taxonomy" id="1348973"/>
    <lineage>
        <taxon>Bacteria</taxon>
        <taxon>Bacillati</taxon>
        <taxon>Bacillota</taxon>
        <taxon>Bacilli</taxon>
        <taxon>Bacillales</taxon>
        <taxon>Bacillaceae</taxon>
        <taxon>Calidifontibacillus/Schinkia group</taxon>
        <taxon>Schinkia</taxon>
    </lineage>
</organism>
<dbReference type="EMBL" id="JJRY01000012">
    <property type="protein sequence ID" value="KEF37667.1"/>
    <property type="molecule type" value="Genomic_DNA"/>
</dbReference>
<name>A0A072NK95_SCHAZ</name>
<evidence type="ECO:0000259" key="1">
    <source>
        <dbReference type="SMART" id="SM00849"/>
    </source>
</evidence>
<keyword evidence="2" id="KW-0378">Hydrolase</keyword>
<sequence>MEPIKAGNLTIYPIILDVDHKLKSFNSYLVEDGHSLSLIDAGMNKDEYWNLFTNTLHTFGFEVRDLTGILLTHHHFDHIGLVNRITDEVAIPVYAHKKAIPRLKRDPEFMQQRVDFYTKLYEEMGCGEAGSKQIDYLLNAIEKYKHTAIKAEITPLDKQIHGFHVIEVPGHSPDQVAFYNEEAKVLFGGDVLIDHISSNALIEPDERGERILSLIQQMDSLKKCSQLSLDYVFSGHGEMIDNHKNLIETRLDNVEIKASKLFTLIKDGASTASEIAQQYYKKIYELQFPLVMSEIIGHLDFLEVNRKVRTEKVDGVWRYYSYE</sequence>
<dbReference type="Gene3D" id="3.60.15.10">
    <property type="entry name" value="Ribonuclease Z/Hydroxyacylglutathione hydrolase-like"/>
    <property type="match status" value="1"/>
</dbReference>
<feature type="domain" description="Metallo-beta-lactamase" evidence="1">
    <location>
        <begin position="24"/>
        <end position="236"/>
    </location>
</feature>
<dbReference type="SMART" id="SM00849">
    <property type="entry name" value="Lactamase_B"/>
    <property type="match status" value="1"/>
</dbReference>
<gene>
    <name evidence="2" type="ORF">M670_02969</name>
</gene>
<dbReference type="Proteomes" id="UP000027936">
    <property type="component" value="Unassembled WGS sequence"/>
</dbReference>
<dbReference type="RefSeq" id="WP_035196436.1">
    <property type="nucleotide sequence ID" value="NZ_JJRY01000012.1"/>
</dbReference>
<dbReference type="AlphaFoldDB" id="A0A072NK95"/>
<dbReference type="InterPro" id="IPR050662">
    <property type="entry name" value="Sec-metab_biosynth-thioest"/>
</dbReference>
<accession>A0A072NK95</accession>
<dbReference type="InterPro" id="IPR036866">
    <property type="entry name" value="RibonucZ/Hydroxyglut_hydro"/>
</dbReference>
<protein>
    <submittedName>
        <fullName evidence="2">Zn-dependent hydrolase, glyoxylase</fullName>
    </submittedName>
</protein>
<evidence type="ECO:0000313" key="2">
    <source>
        <dbReference type="EMBL" id="KEF37667.1"/>
    </source>
</evidence>
<dbReference type="Pfam" id="PF00753">
    <property type="entry name" value="Lactamase_B"/>
    <property type="match status" value="1"/>
</dbReference>
<comment type="caution">
    <text evidence="2">The sequence shown here is derived from an EMBL/GenBank/DDBJ whole genome shotgun (WGS) entry which is preliminary data.</text>
</comment>
<dbReference type="PANTHER" id="PTHR23131">
    <property type="entry name" value="ENDORIBONUCLEASE LACTB2"/>
    <property type="match status" value="1"/>
</dbReference>
<dbReference type="OrthoDB" id="9761531at2"/>
<dbReference type="GO" id="GO:0016787">
    <property type="term" value="F:hydrolase activity"/>
    <property type="evidence" value="ECO:0007669"/>
    <property type="project" value="UniProtKB-KW"/>
</dbReference>
<dbReference type="InterPro" id="IPR001279">
    <property type="entry name" value="Metallo-B-lactamas"/>
</dbReference>
<proteinExistence type="predicted"/>
<dbReference type="SUPFAM" id="SSF56281">
    <property type="entry name" value="Metallo-hydrolase/oxidoreductase"/>
    <property type="match status" value="1"/>
</dbReference>
<reference evidence="2 3" key="1">
    <citation type="submission" date="2014-04" db="EMBL/GenBank/DDBJ databases">
        <title>Draft genome sequence of Bacillus azotoformans MEV2011, a (co-) denitrifying strain unable to grow in the presence of oxygen.</title>
        <authorList>
            <person name="Nielsen M."/>
            <person name="Schreiber L."/>
            <person name="Finster K."/>
            <person name="Schramm A."/>
        </authorList>
    </citation>
    <scope>NUCLEOTIDE SEQUENCE [LARGE SCALE GENOMIC DNA]</scope>
    <source>
        <strain evidence="2 3">MEV2011</strain>
    </source>
</reference>
<dbReference type="PANTHER" id="PTHR23131:SF4">
    <property type="entry name" value="METALLO-BETA-LACTAMASE SUPERFAMILY POTEIN"/>
    <property type="match status" value="1"/>
</dbReference>
<evidence type="ECO:0000313" key="3">
    <source>
        <dbReference type="Proteomes" id="UP000027936"/>
    </source>
</evidence>